<dbReference type="InterPro" id="IPR050090">
    <property type="entry name" value="Tyrosine_recombinase_XerCD"/>
</dbReference>
<dbReference type="PROSITE" id="PS51898">
    <property type="entry name" value="TYR_RECOMBINASE"/>
    <property type="match status" value="1"/>
</dbReference>
<name>A0ABU4SAK2_9GAMM</name>
<dbReference type="CDD" id="cd01189">
    <property type="entry name" value="INT_ICEBs1_C_like"/>
    <property type="match status" value="1"/>
</dbReference>
<dbReference type="PANTHER" id="PTHR30349">
    <property type="entry name" value="PHAGE INTEGRASE-RELATED"/>
    <property type="match status" value="1"/>
</dbReference>
<reference evidence="8" key="1">
    <citation type="journal article" date="2024" name="Toxins">
        <title>Genome Sequence Analysis of Native Xenorhabdus Strains Isolated from Entomopathogenic Nematodes in Argentina.</title>
        <authorList>
            <person name="Palma L."/>
            <person name="Frizzo L."/>
            <person name="Kaiser S."/>
            <person name="Berry C."/>
            <person name="Caballero P."/>
            <person name="Bode H.B."/>
            <person name="Del Valle E.E."/>
        </authorList>
    </citation>
    <scope>NUCLEOTIDE SEQUENCE [LARGE SCALE GENOMIC DNA]</scope>
    <source>
        <strain evidence="8">12</strain>
    </source>
</reference>
<dbReference type="PROSITE" id="PS51900">
    <property type="entry name" value="CB"/>
    <property type="match status" value="1"/>
</dbReference>
<dbReference type="Gene3D" id="1.10.150.130">
    <property type="match status" value="1"/>
</dbReference>
<comment type="caution">
    <text evidence="7">The sequence shown here is derived from an EMBL/GenBank/DDBJ whole genome shotgun (WGS) entry which is preliminary data.</text>
</comment>
<evidence type="ECO:0000256" key="1">
    <source>
        <dbReference type="ARBA" id="ARBA00022908"/>
    </source>
</evidence>
<evidence type="ECO:0000256" key="4">
    <source>
        <dbReference type="PROSITE-ProRule" id="PRU01248"/>
    </source>
</evidence>
<dbReference type="EMBL" id="VCDN01000041">
    <property type="protein sequence ID" value="MDX7987822.1"/>
    <property type="molecule type" value="Genomic_DNA"/>
</dbReference>
<dbReference type="InterPro" id="IPR010998">
    <property type="entry name" value="Integrase_recombinase_N"/>
</dbReference>
<feature type="domain" description="Core-binding (CB)" evidence="6">
    <location>
        <begin position="92"/>
        <end position="170"/>
    </location>
</feature>
<keyword evidence="1" id="KW-0229">DNA integration</keyword>
<dbReference type="InterPro" id="IPR044068">
    <property type="entry name" value="CB"/>
</dbReference>
<gene>
    <name evidence="7" type="ORF">FE392_10840</name>
</gene>
<dbReference type="Proteomes" id="UP001271890">
    <property type="component" value="Unassembled WGS sequence"/>
</dbReference>
<keyword evidence="8" id="KW-1185">Reference proteome</keyword>
<organism evidence="7 8">
    <name type="scientific">Xenorhabdus santafensis</name>
    <dbReference type="NCBI Taxonomy" id="2582833"/>
    <lineage>
        <taxon>Bacteria</taxon>
        <taxon>Pseudomonadati</taxon>
        <taxon>Pseudomonadota</taxon>
        <taxon>Gammaproteobacteria</taxon>
        <taxon>Enterobacterales</taxon>
        <taxon>Morganellaceae</taxon>
        <taxon>Xenorhabdus</taxon>
    </lineage>
</organism>
<dbReference type="Gene3D" id="1.10.443.10">
    <property type="entry name" value="Intergrase catalytic core"/>
    <property type="match status" value="1"/>
</dbReference>
<evidence type="ECO:0000313" key="8">
    <source>
        <dbReference type="Proteomes" id="UP001271890"/>
    </source>
</evidence>
<dbReference type="RefSeq" id="WP_319930239.1">
    <property type="nucleotide sequence ID" value="NZ_VCDN01000041.1"/>
</dbReference>
<dbReference type="Pfam" id="PF12167">
    <property type="entry name" value="Arm-DNA-bind_2"/>
    <property type="match status" value="1"/>
</dbReference>
<dbReference type="InterPro" id="IPR013762">
    <property type="entry name" value="Integrase-like_cat_sf"/>
</dbReference>
<dbReference type="Pfam" id="PF00589">
    <property type="entry name" value="Phage_integrase"/>
    <property type="match status" value="1"/>
</dbReference>
<dbReference type="InterPro" id="IPR011010">
    <property type="entry name" value="DNA_brk_join_enz"/>
</dbReference>
<feature type="domain" description="Tyr recombinase" evidence="5">
    <location>
        <begin position="199"/>
        <end position="387"/>
    </location>
</feature>
<keyword evidence="3" id="KW-0233">DNA recombination</keyword>
<sequence>MGQKEQNEHALPRGVMIRRHRAGETINISFTYRGVRCREPLSNLDITPKNIKYAARLLGEIHNKIERGIFSYVEYFPRSSRLSIFGNKKIGRNVEEYLDEYLKICETRGLSPSTIGGYKKCKSALSDLHKISVSEITPAILKNWIQKQTVSLKTIRNQLSFFRSAIDEAVTDGLISVNPVNLVTASRYQTERKEKEKEYIVDPLSPNEVSALLSATGNKQWENLFRFAIHTGLRSSELCALRWSDIDFIGKTAHITAASVVGVIKGTKTRAGKRKVELNEQAIFALSSQKTFTFLKGNEVFEDPKTGEPWAGADAIRKKAWVPTLRKAGIRYRNPYQTRHTFATKHISQGANLFWLASQMGHKGPEMLFRHYGSYLSAYDGNTELKNTKKEVGKFL</sequence>
<dbReference type="InterPro" id="IPR002104">
    <property type="entry name" value="Integrase_catalytic"/>
</dbReference>
<dbReference type="InterPro" id="IPR022000">
    <property type="entry name" value="Min27-like_integrase_DNA_bind"/>
</dbReference>
<evidence type="ECO:0000259" key="6">
    <source>
        <dbReference type="PROSITE" id="PS51900"/>
    </source>
</evidence>
<proteinExistence type="predicted"/>
<dbReference type="PANTHER" id="PTHR30349:SF36">
    <property type="entry name" value="PROPHAGE INTEGRASE INTR-RELATED"/>
    <property type="match status" value="1"/>
</dbReference>
<dbReference type="SUPFAM" id="SSF56349">
    <property type="entry name" value="DNA breaking-rejoining enzymes"/>
    <property type="match status" value="1"/>
</dbReference>
<evidence type="ECO:0000259" key="5">
    <source>
        <dbReference type="PROSITE" id="PS51898"/>
    </source>
</evidence>
<keyword evidence="2 4" id="KW-0238">DNA-binding</keyword>
<evidence type="ECO:0000313" key="7">
    <source>
        <dbReference type="EMBL" id="MDX7987822.1"/>
    </source>
</evidence>
<protein>
    <submittedName>
        <fullName evidence="7">DUF3596 domain-containing protein</fullName>
    </submittedName>
</protein>
<accession>A0ABU4SAK2</accession>
<evidence type="ECO:0000256" key="2">
    <source>
        <dbReference type="ARBA" id="ARBA00023125"/>
    </source>
</evidence>
<evidence type="ECO:0000256" key="3">
    <source>
        <dbReference type="ARBA" id="ARBA00023172"/>
    </source>
</evidence>
<dbReference type="Pfam" id="PF13102">
    <property type="entry name" value="Phage_int_SAM_5"/>
    <property type="match status" value="1"/>
</dbReference>
<dbReference type="InterPro" id="IPR025269">
    <property type="entry name" value="SAM-like_dom"/>
</dbReference>